<dbReference type="Proteomes" id="UP001162030">
    <property type="component" value="Chromosome"/>
</dbReference>
<reference evidence="1 2" key="1">
    <citation type="submission" date="2023-03" db="EMBL/GenBank/DDBJ databases">
        <authorList>
            <person name="Pearce D."/>
        </authorList>
    </citation>
    <scope>NUCLEOTIDE SEQUENCE [LARGE SCALE GENOMIC DNA]</scope>
    <source>
        <strain evidence="1">Msz</strain>
    </source>
</reference>
<evidence type="ECO:0000313" key="2">
    <source>
        <dbReference type="Proteomes" id="UP001162030"/>
    </source>
</evidence>
<name>A0ABM9I4H1_9GAMM</name>
<dbReference type="RefSeq" id="WP_026611107.1">
    <property type="nucleotide sequence ID" value="NZ_OX458333.1"/>
</dbReference>
<accession>A0ABM9I4H1</accession>
<dbReference type="CDD" id="cd22784">
    <property type="entry name" value="DPBB_MltA_YuiC-like"/>
    <property type="match status" value="1"/>
</dbReference>
<dbReference type="EMBL" id="OX458333">
    <property type="protein sequence ID" value="CAI8884788.1"/>
    <property type="molecule type" value="Genomic_DNA"/>
</dbReference>
<organism evidence="1 2">
    <name type="scientific">Methylocaldum szegediense</name>
    <dbReference type="NCBI Taxonomy" id="73780"/>
    <lineage>
        <taxon>Bacteria</taxon>
        <taxon>Pseudomonadati</taxon>
        <taxon>Pseudomonadota</taxon>
        <taxon>Gammaproteobacteria</taxon>
        <taxon>Methylococcales</taxon>
        <taxon>Methylococcaceae</taxon>
        <taxon>Methylocaldum</taxon>
    </lineage>
</organism>
<protein>
    <submittedName>
        <fullName evidence="1">3D (Asp-Asp-Asp) domain-containing protein</fullName>
    </submittedName>
</protein>
<evidence type="ECO:0000313" key="1">
    <source>
        <dbReference type="EMBL" id="CAI8884788.1"/>
    </source>
</evidence>
<gene>
    <name evidence="1" type="ORF">MSZNOR_3129</name>
</gene>
<proteinExistence type="predicted"/>
<keyword evidence="2" id="KW-1185">Reference proteome</keyword>
<sequence length="124" mass="13892">MDTKRASFGALILGAELWWADPLEARSMTVTATAYNSVVAQTDSTPDIGACNVPITSIQNAIAVSRDLFEMGLNCGTKVKVHGLGEFVVLDRMHHRWERRIDIHMGKRVRKAVAWGERKVRISW</sequence>